<dbReference type="Proteomes" id="UP001302329">
    <property type="component" value="Unassembled WGS sequence"/>
</dbReference>
<protein>
    <submittedName>
        <fullName evidence="1">Uncharacterized protein</fullName>
    </submittedName>
</protein>
<dbReference type="EMBL" id="JAYGHY010000046">
    <property type="protein sequence ID" value="MEA5443341.1"/>
    <property type="molecule type" value="Genomic_DNA"/>
</dbReference>
<accession>A0ABU5SXY1</accession>
<comment type="caution">
    <text evidence="1">The sequence shown here is derived from an EMBL/GenBank/DDBJ whole genome shotgun (WGS) entry which is preliminary data.</text>
</comment>
<proteinExistence type="predicted"/>
<evidence type="ECO:0000313" key="1">
    <source>
        <dbReference type="EMBL" id="MEA5443341.1"/>
    </source>
</evidence>
<name>A0ABU5SXY1_9CYAN</name>
<evidence type="ECO:0000313" key="2">
    <source>
        <dbReference type="Proteomes" id="UP001302329"/>
    </source>
</evidence>
<gene>
    <name evidence="1" type="ORF">VB739_12320</name>
</gene>
<keyword evidence="2" id="KW-1185">Reference proteome</keyword>
<dbReference type="RefSeq" id="WP_323357340.1">
    <property type="nucleotide sequence ID" value="NZ_JAYGHY010000046.1"/>
</dbReference>
<reference evidence="1 2" key="1">
    <citation type="submission" date="2023-12" db="EMBL/GenBank/DDBJ databases">
        <title>Baltic Sea Cyanobacteria.</title>
        <authorList>
            <person name="Delbaje E."/>
            <person name="Fewer D.P."/>
            <person name="Shishido T.K."/>
        </authorList>
    </citation>
    <scope>NUCLEOTIDE SEQUENCE [LARGE SCALE GENOMIC DNA]</scope>
    <source>
        <strain evidence="1 2">UHCC 0281</strain>
    </source>
</reference>
<organism evidence="1 2">
    <name type="scientific">Cyanobium gracile UHCC 0281</name>
    <dbReference type="NCBI Taxonomy" id="3110309"/>
    <lineage>
        <taxon>Bacteria</taxon>
        <taxon>Bacillati</taxon>
        <taxon>Cyanobacteriota</taxon>
        <taxon>Cyanophyceae</taxon>
        <taxon>Synechococcales</taxon>
        <taxon>Prochlorococcaceae</taxon>
        <taxon>Cyanobium</taxon>
    </lineage>
</organism>
<sequence length="188" mass="20982">MRVTPCDKLTGFTMWHHQGVRAVERMLLDGTLPPRALLAVWAIAARVHPLTGKAWATGDELSAVYGMHPENFGRHLSALKKLGLLVRRKEKPAKKLEPWERRYLPDPSTRGPHSGRLFFQLHPLLVSVGSRTKREKALDEFREAIGNRVTPFEEVLAAVKAEDEAAELAQYIERMTGSEATPAGARAT</sequence>